<evidence type="ECO:0000313" key="5">
    <source>
        <dbReference type="Proteomes" id="UP000324853"/>
    </source>
</evidence>
<keyword evidence="5" id="KW-1185">Reference proteome</keyword>
<feature type="region of interest" description="Disordered" evidence="1">
    <location>
        <begin position="190"/>
        <end position="217"/>
    </location>
</feature>
<keyword evidence="2" id="KW-0732">Signal</keyword>
<dbReference type="Proteomes" id="UP000324853">
    <property type="component" value="Unassembled WGS sequence"/>
</dbReference>
<evidence type="ECO:0000259" key="3">
    <source>
        <dbReference type="Pfam" id="PF04773"/>
    </source>
</evidence>
<dbReference type="Pfam" id="PF04773">
    <property type="entry name" value="FecR"/>
    <property type="match status" value="1"/>
</dbReference>
<organism evidence="4 5">
    <name type="scientific">Bradyrhizobium cytisi</name>
    <dbReference type="NCBI Taxonomy" id="515489"/>
    <lineage>
        <taxon>Bacteria</taxon>
        <taxon>Pseudomonadati</taxon>
        <taxon>Pseudomonadota</taxon>
        <taxon>Alphaproteobacteria</taxon>
        <taxon>Hyphomicrobiales</taxon>
        <taxon>Nitrobacteraceae</taxon>
        <taxon>Bradyrhizobium</taxon>
    </lineage>
</organism>
<dbReference type="OrthoDB" id="6038785at2"/>
<reference evidence="4 5" key="1">
    <citation type="submission" date="2019-08" db="EMBL/GenBank/DDBJ databases">
        <title>Bradyrhizobium hipponensis sp. nov., a rhizobium isolated from a Lupinus angustifolius root nodule in Tunisia.</title>
        <authorList>
            <person name="Off K."/>
            <person name="Rejili M."/>
            <person name="Mars M."/>
            <person name="Brachmann A."/>
            <person name="Marin M."/>
        </authorList>
    </citation>
    <scope>NUCLEOTIDE SEQUENCE [LARGE SCALE GENOMIC DNA]</scope>
    <source>
        <strain evidence="4 5">CTAW11</strain>
    </source>
</reference>
<dbReference type="InterPro" id="IPR006860">
    <property type="entry name" value="FecR"/>
</dbReference>
<sequence>MDARRTMAGLAALCLGFLCLGMTASRSASAQNAPPSDVKPIGKIVMIVGKVAVEHVGAAVVQTALSDDKAAVKVGDPVYQGDVVKTGADGKLGINFADGSSFNLSSNASMEMSEFVYDPGAKSNASLFNLTRGTATFVAGAVAKSGDMKVDTPVATMGIRGTTPHIEVSDDGTVRFSTLIEEGKDRVLDKSGVPKRRAAAPAREGRAERTPGICRGC</sequence>
<comment type="caution">
    <text evidence="4">The sequence shown here is derived from an EMBL/GenBank/DDBJ whole genome shotgun (WGS) entry which is preliminary data.</text>
</comment>
<accession>A0A5S4WKR1</accession>
<gene>
    <name evidence="4" type="ORF">FXB38_21890</name>
</gene>
<feature type="domain" description="FecR protein" evidence="3">
    <location>
        <begin position="82"/>
        <end position="175"/>
    </location>
</feature>
<dbReference type="PANTHER" id="PTHR38731">
    <property type="entry name" value="LIPL45-RELATED LIPOPROTEIN-RELATED"/>
    <property type="match status" value="1"/>
</dbReference>
<name>A0A5S4WKR1_9BRAD</name>
<dbReference type="EMBL" id="VSSR01000035">
    <property type="protein sequence ID" value="TYL82213.1"/>
    <property type="molecule type" value="Genomic_DNA"/>
</dbReference>
<feature type="chain" id="PRO_5024378729" evidence="2">
    <location>
        <begin position="31"/>
        <end position="217"/>
    </location>
</feature>
<evidence type="ECO:0000256" key="2">
    <source>
        <dbReference type="SAM" id="SignalP"/>
    </source>
</evidence>
<protein>
    <submittedName>
        <fullName evidence="4">FecR domain-containing protein</fullName>
    </submittedName>
</protein>
<evidence type="ECO:0000313" key="4">
    <source>
        <dbReference type="EMBL" id="TYL82213.1"/>
    </source>
</evidence>
<dbReference type="RefSeq" id="WP_148753051.1">
    <property type="nucleotide sequence ID" value="NZ_VSSR01000035.1"/>
</dbReference>
<proteinExistence type="predicted"/>
<feature type="signal peptide" evidence="2">
    <location>
        <begin position="1"/>
        <end position="30"/>
    </location>
</feature>
<dbReference type="AlphaFoldDB" id="A0A5S4WKR1"/>
<evidence type="ECO:0000256" key="1">
    <source>
        <dbReference type="SAM" id="MobiDB-lite"/>
    </source>
</evidence>